<evidence type="ECO:0000256" key="12">
    <source>
        <dbReference type="ARBA" id="ARBA00023136"/>
    </source>
</evidence>
<evidence type="ECO:0000259" key="16">
    <source>
        <dbReference type="Pfam" id="PF10496"/>
    </source>
</evidence>
<keyword evidence="5" id="KW-0813">Transport</keyword>
<evidence type="ECO:0000256" key="15">
    <source>
        <dbReference type="SAM" id="Phobius"/>
    </source>
</evidence>
<evidence type="ECO:0000256" key="5">
    <source>
        <dbReference type="ARBA" id="ARBA00022448"/>
    </source>
</evidence>
<keyword evidence="11 14" id="KW-0175">Coiled coil</keyword>
<dbReference type="EMBL" id="OU963863">
    <property type="protein sequence ID" value="CAH0385541.1"/>
    <property type="molecule type" value="Genomic_DNA"/>
</dbReference>
<evidence type="ECO:0000256" key="2">
    <source>
        <dbReference type="ARBA" id="ARBA00004389"/>
    </source>
</evidence>
<keyword evidence="7" id="KW-0256">Endoplasmic reticulum</keyword>
<comment type="subcellular location">
    <subcellularLocation>
        <location evidence="13">Endomembrane system</location>
        <topology evidence="13">Single-pass type IV membrane protein</topology>
    </subcellularLocation>
    <subcellularLocation>
        <location evidence="2">Endoplasmic reticulum membrane</location>
        <topology evidence="2">Single-pass membrane protein</topology>
    </subcellularLocation>
</comment>
<keyword evidence="12 15" id="KW-0472">Membrane</keyword>
<keyword evidence="6 15" id="KW-0812">Transmembrane</keyword>
<evidence type="ECO:0000256" key="14">
    <source>
        <dbReference type="SAM" id="Coils"/>
    </source>
</evidence>
<dbReference type="PANTHER" id="PTHR15959:SF0">
    <property type="entry name" value="SYNTAXIN-18"/>
    <property type="match status" value="1"/>
</dbReference>
<evidence type="ECO:0000256" key="7">
    <source>
        <dbReference type="ARBA" id="ARBA00022824"/>
    </source>
</evidence>
<protein>
    <recommendedName>
        <fullName evidence="4">Syntaxin-18</fullName>
    </recommendedName>
</protein>
<keyword evidence="18" id="KW-1185">Reference proteome</keyword>
<feature type="domain" description="SNARE-complex protein Syntaxin-18 N-terminal" evidence="16">
    <location>
        <begin position="1"/>
        <end position="88"/>
    </location>
</feature>
<dbReference type="SUPFAM" id="SSF58038">
    <property type="entry name" value="SNARE fusion complex"/>
    <property type="match status" value="1"/>
</dbReference>
<dbReference type="PANTHER" id="PTHR15959">
    <property type="entry name" value="SYNTAXIN-18"/>
    <property type="match status" value="1"/>
</dbReference>
<dbReference type="FunFam" id="1.20.5.110:FF:000015">
    <property type="entry name" value="Syntaxin-18, putative"/>
    <property type="match status" value="1"/>
</dbReference>
<name>A0A9P0A7G6_BEMTA</name>
<proteinExistence type="inferred from homology"/>
<dbReference type="GO" id="GO:0006890">
    <property type="term" value="P:retrograde vesicle-mediated transport, Golgi to endoplasmic reticulum"/>
    <property type="evidence" value="ECO:0007669"/>
    <property type="project" value="TreeGrafter"/>
</dbReference>
<evidence type="ECO:0000256" key="13">
    <source>
        <dbReference type="ARBA" id="ARBA00046280"/>
    </source>
</evidence>
<dbReference type="Pfam" id="PF10496">
    <property type="entry name" value="Syntaxin-18_N"/>
    <property type="match status" value="1"/>
</dbReference>
<evidence type="ECO:0000256" key="4">
    <source>
        <dbReference type="ARBA" id="ARBA00019409"/>
    </source>
</evidence>
<organism evidence="17 18">
    <name type="scientific">Bemisia tabaci</name>
    <name type="common">Sweetpotato whitefly</name>
    <name type="synonym">Aleurodes tabaci</name>
    <dbReference type="NCBI Taxonomy" id="7038"/>
    <lineage>
        <taxon>Eukaryota</taxon>
        <taxon>Metazoa</taxon>
        <taxon>Ecdysozoa</taxon>
        <taxon>Arthropoda</taxon>
        <taxon>Hexapoda</taxon>
        <taxon>Insecta</taxon>
        <taxon>Pterygota</taxon>
        <taxon>Neoptera</taxon>
        <taxon>Paraneoptera</taxon>
        <taxon>Hemiptera</taxon>
        <taxon>Sternorrhyncha</taxon>
        <taxon>Aleyrodoidea</taxon>
        <taxon>Aleyrodidae</taxon>
        <taxon>Aleyrodinae</taxon>
        <taxon>Bemisia</taxon>
    </lineage>
</organism>
<keyword evidence="8" id="KW-0931">ER-Golgi transport</keyword>
<dbReference type="Gene3D" id="1.20.5.110">
    <property type="match status" value="1"/>
</dbReference>
<dbReference type="GO" id="GO:0015031">
    <property type="term" value="P:protein transport"/>
    <property type="evidence" value="ECO:0007669"/>
    <property type="project" value="UniProtKB-KW"/>
</dbReference>
<evidence type="ECO:0000256" key="10">
    <source>
        <dbReference type="ARBA" id="ARBA00022989"/>
    </source>
</evidence>
<dbReference type="GO" id="GO:0031201">
    <property type="term" value="C:SNARE complex"/>
    <property type="evidence" value="ECO:0007669"/>
    <property type="project" value="TreeGrafter"/>
</dbReference>
<evidence type="ECO:0000256" key="8">
    <source>
        <dbReference type="ARBA" id="ARBA00022892"/>
    </source>
</evidence>
<reference evidence="17" key="1">
    <citation type="submission" date="2021-12" db="EMBL/GenBank/DDBJ databases">
        <authorList>
            <person name="King R."/>
        </authorList>
    </citation>
    <scope>NUCLEOTIDE SEQUENCE</scope>
</reference>
<evidence type="ECO:0000256" key="3">
    <source>
        <dbReference type="ARBA" id="ARBA00009063"/>
    </source>
</evidence>
<dbReference type="AlphaFoldDB" id="A0A9P0A7G6"/>
<gene>
    <name evidence="17" type="ORF">BEMITA_LOCUS4759</name>
</gene>
<dbReference type="OrthoDB" id="342981at2759"/>
<feature type="transmembrane region" description="Helical" evidence="15">
    <location>
        <begin position="295"/>
        <end position="316"/>
    </location>
</feature>
<keyword evidence="10 15" id="KW-1133">Transmembrane helix</keyword>
<evidence type="ECO:0000256" key="6">
    <source>
        <dbReference type="ARBA" id="ARBA00022692"/>
    </source>
</evidence>
<comment type="similarity">
    <text evidence="3">Belongs to the syntaxin family.</text>
</comment>
<comment type="function">
    <text evidence="1">Syntaxin that may be involved in targeting and fusion of Golgi-derived retrograde transport vesicles with the ER.</text>
</comment>
<dbReference type="InterPro" id="IPR019529">
    <property type="entry name" value="Syntaxin-18_N"/>
</dbReference>
<evidence type="ECO:0000256" key="1">
    <source>
        <dbReference type="ARBA" id="ARBA00003746"/>
    </source>
</evidence>
<dbReference type="KEGG" id="btab:109039573"/>
<accession>A0A9P0A7G6</accession>
<evidence type="ECO:0000256" key="11">
    <source>
        <dbReference type="ARBA" id="ARBA00023054"/>
    </source>
</evidence>
<sequence length="318" mass="36636">MDITALFKACVKTVRTKNIALGLGSVDTDKNSILSRRKRDEFTIKAKDIILQISKLKDFLLEHRKAYLNFTNTLPNIAQISDFERDKIDSGAQVIILSCRNILEDFKKEIVLRNSELSSQRLEHQNAVIESIDEYLKSVIKLYSEQKAIRMKRSMDLQKMSKLISEPLSDVLNENAKESHENKNMEGTRLRRIPSLIDDSKLGSQIEEELTAEELQIFENENELLYNELNCVSDEVQQVESKVVKIAELQELLTEKVLEQSRDIERIGSTVIGTTENILDGNQQIREANRNNASLRAYVLFFLVVMSFSLLFLDWYND</sequence>
<feature type="coiled-coil region" evidence="14">
    <location>
        <begin position="215"/>
        <end position="242"/>
    </location>
</feature>
<evidence type="ECO:0000313" key="17">
    <source>
        <dbReference type="EMBL" id="CAH0385541.1"/>
    </source>
</evidence>
<keyword evidence="9" id="KW-0653">Protein transport</keyword>
<dbReference type="GO" id="GO:0005789">
    <property type="term" value="C:endoplasmic reticulum membrane"/>
    <property type="evidence" value="ECO:0007669"/>
    <property type="project" value="UniProtKB-SubCell"/>
</dbReference>
<evidence type="ECO:0000256" key="9">
    <source>
        <dbReference type="ARBA" id="ARBA00022927"/>
    </source>
</evidence>
<evidence type="ECO:0000313" key="18">
    <source>
        <dbReference type="Proteomes" id="UP001152759"/>
    </source>
</evidence>
<dbReference type="Proteomes" id="UP001152759">
    <property type="component" value="Chromosome 2"/>
</dbReference>